<evidence type="ECO:0000256" key="2">
    <source>
        <dbReference type="ARBA" id="ARBA00022729"/>
    </source>
</evidence>
<dbReference type="NCBIfam" id="TIGR01409">
    <property type="entry name" value="TAT_signal_seq"/>
    <property type="match status" value="1"/>
</dbReference>
<sequence>MTMAINPTRRQVLQGAAAIAGSAVFAPAVHADPAPIRLGTLASLEGPLAVNGQDAYRVIELLLEEAGYKAGGRKIEWIRESSNAKPDVALARTRKLIEQDRADIVIGPLSGAEGIAVRDYSRTVPNKTFINGSSASQDNTLRNSSPNYFRFSTDGTQWTAGLGEYTRNALNLDEVTVVASDYAFPYSQVFGFSLEFTRAGGKLNYLWTPFGTSDYTSLIAQIPKSSGALYVVYGGSDGLAFLTQYAQAGGSLPLLGGTLLADQTLFSARGPHRKVLEGTISAGPIGDYYDNPVWKDFQARYVKRWSKDVGQQTPGTLAFSYSTNLQAALLALNAVDGDLSGNQEAFREALRKLEFKNYIDAHVKLDHNRQAISDNFLTKVEVQDKRLQSVVFKKIPNVNQTLGFPEDKYVALGAPSRNNTGNVKI</sequence>
<dbReference type="SUPFAM" id="SSF53822">
    <property type="entry name" value="Periplasmic binding protein-like I"/>
    <property type="match status" value="1"/>
</dbReference>
<dbReference type="InterPro" id="IPR006311">
    <property type="entry name" value="TAT_signal"/>
</dbReference>
<evidence type="ECO:0000313" key="5">
    <source>
        <dbReference type="EMBL" id="GEC17033.1"/>
    </source>
</evidence>
<keyword evidence="3" id="KW-0029">Amino-acid transport</keyword>
<evidence type="ECO:0000313" key="6">
    <source>
        <dbReference type="Proteomes" id="UP000318825"/>
    </source>
</evidence>
<comment type="similarity">
    <text evidence="1">Belongs to the leucine-binding protein family.</text>
</comment>
<feature type="domain" description="Leucine-binding protein" evidence="4">
    <location>
        <begin position="35"/>
        <end position="381"/>
    </location>
</feature>
<dbReference type="PANTHER" id="PTHR30483:SF6">
    <property type="entry name" value="PERIPLASMIC BINDING PROTEIN OF ABC TRANSPORTER FOR NATURAL AMINO ACIDS"/>
    <property type="match status" value="1"/>
</dbReference>
<organism evidence="5 6">
    <name type="scientific">Nitrobacter winogradskyi</name>
    <name type="common">Nitrobacter agilis</name>
    <dbReference type="NCBI Taxonomy" id="913"/>
    <lineage>
        <taxon>Bacteria</taxon>
        <taxon>Pseudomonadati</taxon>
        <taxon>Pseudomonadota</taxon>
        <taxon>Alphaproteobacteria</taxon>
        <taxon>Hyphomicrobiales</taxon>
        <taxon>Nitrobacteraceae</taxon>
        <taxon>Nitrobacter</taxon>
    </lineage>
</organism>
<reference evidence="5 6" key="1">
    <citation type="submission" date="2019-06" db="EMBL/GenBank/DDBJ databases">
        <title>Whole genome shotgun sequence of Nitrobacter winogradskyi NBRC 14297.</title>
        <authorList>
            <person name="Hosoyama A."/>
            <person name="Uohara A."/>
            <person name="Ohji S."/>
            <person name="Ichikawa N."/>
        </authorList>
    </citation>
    <scope>NUCLEOTIDE SEQUENCE [LARGE SCALE GENOMIC DNA]</scope>
    <source>
        <strain evidence="5 6">NBRC 14297</strain>
    </source>
</reference>
<dbReference type="AlphaFoldDB" id="A0A4Y3WDQ0"/>
<dbReference type="InterPro" id="IPR028081">
    <property type="entry name" value="Leu-bd"/>
</dbReference>
<dbReference type="Proteomes" id="UP000318825">
    <property type="component" value="Unassembled WGS sequence"/>
</dbReference>
<dbReference type="InterPro" id="IPR051010">
    <property type="entry name" value="BCAA_transport"/>
</dbReference>
<keyword evidence="2" id="KW-0732">Signal</keyword>
<dbReference type="EMBL" id="BJNF01000087">
    <property type="protein sequence ID" value="GEC17033.1"/>
    <property type="molecule type" value="Genomic_DNA"/>
</dbReference>
<dbReference type="Pfam" id="PF13458">
    <property type="entry name" value="Peripla_BP_6"/>
    <property type="match status" value="1"/>
</dbReference>
<evidence type="ECO:0000259" key="4">
    <source>
        <dbReference type="Pfam" id="PF13458"/>
    </source>
</evidence>
<keyword evidence="3" id="KW-0813">Transport</keyword>
<proteinExistence type="inferred from homology"/>
<dbReference type="GO" id="GO:0006865">
    <property type="term" value="P:amino acid transport"/>
    <property type="evidence" value="ECO:0007669"/>
    <property type="project" value="UniProtKB-KW"/>
</dbReference>
<dbReference type="InterPro" id="IPR019546">
    <property type="entry name" value="TAT_signal_bac_arc"/>
</dbReference>
<dbReference type="InterPro" id="IPR028082">
    <property type="entry name" value="Peripla_BP_I"/>
</dbReference>
<protein>
    <submittedName>
        <fullName evidence="5">ABC transporter substrate-binding protein</fullName>
    </submittedName>
</protein>
<comment type="caution">
    <text evidence="5">The sequence shown here is derived from an EMBL/GenBank/DDBJ whole genome shotgun (WGS) entry which is preliminary data.</text>
</comment>
<name>A0A4Y3WDQ0_NITWI</name>
<evidence type="ECO:0000256" key="1">
    <source>
        <dbReference type="ARBA" id="ARBA00010062"/>
    </source>
</evidence>
<dbReference type="PANTHER" id="PTHR30483">
    <property type="entry name" value="LEUCINE-SPECIFIC-BINDING PROTEIN"/>
    <property type="match status" value="1"/>
</dbReference>
<gene>
    <name evidence="5" type="ORF">NWI01_29250</name>
</gene>
<accession>A0A4Y3WDQ0</accession>
<dbReference type="PROSITE" id="PS51318">
    <property type="entry name" value="TAT"/>
    <property type="match status" value="1"/>
</dbReference>
<dbReference type="Gene3D" id="3.40.50.2300">
    <property type="match status" value="2"/>
</dbReference>
<evidence type="ECO:0000256" key="3">
    <source>
        <dbReference type="ARBA" id="ARBA00022970"/>
    </source>
</evidence>